<comment type="caution">
    <text evidence="5">The sequence shown here is derived from an EMBL/GenBank/DDBJ whole genome shotgun (WGS) entry which is preliminary data.</text>
</comment>
<dbReference type="PRINTS" id="PR00081">
    <property type="entry name" value="GDHRDH"/>
</dbReference>
<dbReference type="PROSITE" id="PS00061">
    <property type="entry name" value="ADH_SHORT"/>
    <property type="match status" value="1"/>
</dbReference>
<evidence type="ECO:0000313" key="5">
    <source>
        <dbReference type="EMBL" id="MCI1185987.1"/>
    </source>
</evidence>
<dbReference type="PANTHER" id="PTHR44196">
    <property type="entry name" value="DEHYDROGENASE/REDUCTASE SDR FAMILY MEMBER 7B"/>
    <property type="match status" value="1"/>
</dbReference>
<dbReference type="Proteomes" id="UP001139193">
    <property type="component" value="Unassembled WGS sequence"/>
</dbReference>
<dbReference type="Gene3D" id="3.40.50.720">
    <property type="entry name" value="NAD(P)-binding Rossmann-like Domain"/>
    <property type="match status" value="1"/>
</dbReference>
<accession>A0A9X1VD75</accession>
<dbReference type="GO" id="GO:0016491">
    <property type="term" value="F:oxidoreductase activity"/>
    <property type="evidence" value="ECO:0007669"/>
    <property type="project" value="UniProtKB-KW"/>
</dbReference>
<dbReference type="PANTHER" id="PTHR44196:SF1">
    <property type="entry name" value="DEHYDROGENASE_REDUCTASE SDR FAMILY MEMBER 7B"/>
    <property type="match status" value="1"/>
</dbReference>
<evidence type="ECO:0000256" key="1">
    <source>
        <dbReference type="ARBA" id="ARBA00006484"/>
    </source>
</evidence>
<keyword evidence="2" id="KW-0560">Oxidoreductase</keyword>
<organism evidence="5 6">
    <name type="scientific">Hymenobacter cyanobacteriorum</name>
    <dbReference type="NCBI Taxonomy" id="2926463"/>
    <lineage>
        <taxon>Bacteria</taxon>
        <taxon>Pseudomonadati</taxon>
        <taxon>Bacteroidota</taxon>
        <taxon>Cytophagia</taxon>
        <taxon>Cytophagales</taxon>
        <taxon>Hymenobacteraceae</taxon>
        <taxon>Hymenobacter</taxon>
    </lineage>
</organism>
<dbReference type="PRINTS" id="PR00080">
    <property type="entry name" value="SDRFAMILY"/>
</dbReference>
<feature type="domain" description="Ketoreductase" evidence="4">
    <location>
        <begin position="6"/>
        <end position="187"/>
    </location>
</feature>
<evidence type="ECO:0000256" key="2">
    <source>
        <dbReference type="ARBA" id="ARBA00023002"/>
    </source>
</evidence>
<reference evidence="5" key="1">
    <citation type="submission" date="2022-03" db="EMBL/GenBank/DDBJ databases">
        <title>Bacterial whole genome sequence for Hymenobacter sp. DH14.</title>
        <authorList>
            <person name="Le V."/>
        </authorList>
    </citation>
    <scope>NUCLEOTIDE SEQUENCE</scope>
    <source>
        <strain evidence="5">DH14</strain>
    </source>
</reference>
<dbReference type="Pfam" id="PF00106">
    <property type="entry name" value="adh_short"/>
    <property type="match status" value="1"/>
</dbReference>
<dbReference type="InterPro" id="IPR036291">
    <property type="entry name" value="NAD(P)-bd_dom_sf"/>
</dbReference>
<dbReference type="InterPro" id="IPR020904">
    <property type="entry name" value="Sc_DH/Rdtase_CS"/>
</dbReference>
<evidence type="ECO:0000259" key="4">
    <source>
        <dbReference type="SMART" id="SM00822"/>
    </source>
</evidence>
<dbReference type="AlphaFoldDB" id="A0A9X1VD75"/>
<keyword evidence="6" id="KW-1185">Reference proteome</keyword>
<evidence type="ECO:0000313" key="6">
    <source>
        <dbReference type="Proteomes" id="UP001139193"/>
    </source>
</evidence>
<gene>
    <name evidence="5" type="ORF">MON38_01045</name>
</gene>
<comment type="similarity">
    <text evidence="1 3">Belongs to the short-chain dehydrogenases/reductases (SDR) family.</text>
</comment>
<name>A0A9X1VD75_9BACT</name>
<protein>
    <submittedName>
        <fullName evidence="5">SDR family NAD(P)-dependent oxidoreductase</fullName>
    </submittedName>
</protein>
<evidence type="ECO:0000256" key="3">
    <source>
        <dbReference type="RuleBase" id="RU000363"/>
    </source>
</evidence>
<dbReference type="GO" id="GO:0016020">
    <property type="term" value="C:membrane"/>
    <property type="evidence" value="ECO:0007669"/>
    <property type="project" value="TreeGrafter"/>
</dbReference>
<dbReference type="RefSeq" id="WP_241934276.1">
    <property type="nucleotide sequence ID" value="NZ_JALBGC010000001.1"/>
</dbReference>
<dbReference type="InterPro" id="IPR057326">
    <property type="entry name" value="KR_dom"/>
</dbReference>
<proteinExistence type="inferred from homology"/>
<dbReference type="SMART" id="SM00822">
    <property type="entry name" value="PKS_KR"/>
    <property type="match status" value="1"/>
</dbReference>
<sequence length="246" mass="26602">MNLATNTILLTGGASGIGLALAVRFLRAGSTVIIVGRRDDKLTFAQQNYPGLVVRQCDIADPAQRQELVLWATATYPNLNVLVNNAGIQNRIQLAHDHATDWETRRQELVINVEAPIHLSTLLVPHLRQRPGAAIINVTSGLSFAPAAFVPIYSATKAALHSFTLSLRHQLKPEGIAVLEIVPPAVNTDLGGPGLHTFGVNVDEFADSVMGRLATGEQEVGYGTSEVSRLASRAELDEQFRVMNNR</sequence>
<dbReference type="SUPFAM" id="SSF51735">
    <property type="entry name" value="NAD(P)-binding Rossmann-fold domains"/>
    <property type="match status" value="1"/>
</dbReference>
<dbReference type="InterPro" id="IPR002347">
    <property type="entry name" value="SDR_fam"/>
</dbReference>
<dbReference type="EMBL" id="JALBGC010000001">
    <property type="protein sequence ID" value="MCI1185987.1"/>
    <property type="molecule type" value="Genomic_DNA"/>
</dbReference>